<feature type="transmembrane region" description="Helical" evidence="7">
    <location>
        <begin position="742"/>
        <end position="762"/>
    </location>
</feature>
<dbReference type="InterPro" id="IPR008271">
    <property type="entry name" value="Ser/Thr_kinase_AS"/>
</dbReference>
<evidence type="ECO:0000256" key="3">
    <source>
        <dbReference type="ARBA" id="ARBA00022777"/>
    </source>
</evidence>
<evidence type="ECO:0000256" key="7">
    <source>
        <dbReference type="SAM" id="Phobius"/>
    </source>
</evidence>
<reference evidence="9 10" key="1">
    <citation type="journal article" date="2020" name="Antonie Van Leeuwenhoek">
        <title>Rhodopirellula heiligendammensis sp. nov., Rhodopirellula pilleata sp. nov., and Rhodopirellula solitaria sp. nov. isolated from natural or artificial marine surfaces in Northern Germany and California, USA, and emended description of the genus Rhodopirellula.</title>
        <authorList>
            <person name="Kallscheuer N."/>
            <person name="Wiegand S."/>
            <person name="Jogler M."/>
            <person name="Boedeker C."/>
            <person name="Peeters S.H."/>
            <person name="Rast P."/>
            <person name="Heuer A."/>
            <person name="Jetten M.S.M."/>
            <person name="Rohde M."/>
            <person name="Jogler C."/>
        </authorList>
    </citation>
    <scope>NUCLEOTIDE SEQUENCE [LARGE SCALE GENOMIC DNA]</scope>
    <source>
        <strain evidence="9 10">Poly21</strain>
    </source>
</reference>
<keyword evidence="1 9" id="KW-0808">Transferase</keyword>
<evidence type="ECO:0000256" key="1">
    <source>
        <dbReference type="ARBA" id="ARBA00022679"/>
    </source>
</evidence>
<keyword evidence="7" id="KW-1133">Transmembrane helix</keyword>
<comment type="caution">
    <text evidence="9">The sequence shown here is derived from an EMBL/GenBank/DDBJ whole genome shotgun (WGS) entry which is preliminary data.</text>
</comment>
<feature type="region of interest" description="Disordered" evidence="6">
    <location>
        <begin position="12"/>
        <end position="31"/>
    </location>
</feature>
<dbReference type="CDD" id="cd14014">
    <property type="entry name" value="STKc_PknB_like"/>
    <property type="match status" value="1"/>
</dbReference>
<keyword evidence="4 5" id="KW-0067">ATP-binding</keyword>
<gene>
    <name evidence="9" type="primary">prkC_17</name>
    <name evidence="9" type="ORF">Poly21_33420</name>
</gene>
<evidence type="ECO:0000256" key="5">
    <source>
        <dbReference type="PROSITE-ProRule" id="PRU10141"/>
    </source>
</evidence>
<dbReference type="OrthoDB" id="6111975at2"/>
<feature type="compositionally biased region" description="Basic and acidic residues" evidence="6">
    <location>
        <begin position="16"/>
        <end position="25"/>
    </location>
</feature>
<dbReference type="PROSITE" id="PS00107">
    <property type="entry name" value="PROTEIN_KINASE_ATP"/>
    <property type="match status" value="1"/>
</dbReference>
<feature type="transmembrane region" description="Helical" evidence="7">
    <location>
        <begin position="579"/>
        <end position="598"/>
    </location>
</feature>
<evidence type="ECO:0000256" key="6">
    <source>
        <dbReference type="SAM" id="MobiDB-lite"/>
    </source>
</evidence>
<dbReference type="InterPro" id="IPR017441">
    <property type="entry name" value="Protein_kinase_ATP_BS"/>
</dbReference>
<dbReference type="InterPro" id="IPR000719">
    <property type="entry name" value="Prot_kinase_dom"/>
</dbReference>
<evidence type="ECO:0000259" key="8">
    <source>
        <dbReference type="PROSITE" id="PS50011"/>
    </source>
</evidence>
<dbReference type="GO" id="GO:0004674">
    <property type="term" value="F:protein serine/threonine kinase activity"/>
    <property type="evidence" value="ECO:0007669"/>
    <property type="project" value="UniProtKB-EC"/>
</dbReference>
<evidence type="ECO:0000313" key="9">
    <source>
        <dbReference type="EMBL" id="TWU16137.1"/>
    </source>
</evidence>
<dbReference type="InterPro" id="IPR011009">
    <property type="entry name" value="Kinase-like_dom_sf"/>
</dbReference>
<evidence type="ECO:0000313" key="10">
    <source>
        <dbReference type="Proteomes" id="UP000319908"/>
    </source>
</evidence>
<dbReference type="PANTHER" id="PTHR43289">
    <property type="entry name" value="MITOGEN-ACTIVATED PROTEIN KINASE KINASE KINASE 20-RELATED"/>
    <property type="match status" value="1"/>
</dbReference>
<organism evidence="9 10">
    <name type="scientific">Allorhodopirellula heiligendammensis</name>
    <dbReference type="NCBI Taxonomy" id="2714739"/>
    <lineage>
        <taxon>Bacteria</taxon>
        <taxon>Pseudomonadati</taxon>
        <taxon>Planctomycetota</taxon>
        <taxon>Planctomycetia</taxon>
        <taxon>Pirellulales</taxon>
        <taxon>Pirellulaceae</taxon>
        <taxon>Allorhodopirellula</taxon>
    </lineage>
</organism>
<dbReference type="PROSITE" id="PS50011">
    <property type="entry name" value="PROTEIN_KINASE_DOM"/>
    <property type="match status" value="1"/>
</dbReference>
<name>A0A5C6BWW8_9BACT</name>
<dbReference type="Gene3D" id="1.10.510.10">
    <property type="entry name" value="Transferase(Phosphotransferase) domain 1"/>
    <property type="match status" value="2"/>
</dbReference>
<feature type="transmembrane region" description="Helical" evidence="7">
    <location>
        <begin position="718"/>
        <end position="736"/>
    </location>
</feature>
<dbReference type="EMBL" id="SJPU01000002">
    <property type="protein sequence ID" value="TWU16137.1"/>
    <property type="molecule type" value="Genomic_DNA"/>
</dbReference>
<dbReference type="Proteomes" id="UP000319908">
    <property type="component" value="Unassembled WGS sequence"/>
</dbReference>
<feature type="transmembrane region" description="Helical" evidence="7">
    <location>
        <begin position="539"/>
        <end position="559"/>
    </location>
</feature>
<feature type="domain" description="Protein kinase" evidence="8">
    <location>
        <begin position="178"/>
        <end position="519"/>
    </location>
</feature>
<dbReference type="Pfam" id="PF00069">
    <property type="entry name" value="Pkinase"/>
    <property type="match status" value="1"/>
</dbReference>
<keyword evidence="2 5" id="KW-0547">Nucleotide-binding</keyword>
<accession>A0A5C6BWW8</accession>
<dbReference type="EC" id="2.7.11.1" evidence="9"/>
<sequence>MVAWTGIAGQGPTVEDELKSSKNPDAESAGVSADVDCDEWLEQSLTRLESRGPVSVARDLLSAMPPTIRHSDSACKKLIVRELIKLDMALSAYQGHVRSLDFYCDDVLACDAVTSDLIFEYLQLARQFGADVDFANLNRRYPKGSCSIGQLIAEGNWMGDRSAKLIRRYRVGEKLDDFEILRFLGSGSFADVYLARQMSIGRLVALKVSSRSEDEIKMLSRLDHPNIVRVFDHRVVSGDSSTTSTMSLIYMQFHPGGTLADVIAWRSAMPESSSRTGQVFLDCIDGRLFDLAQPPPDQSSTRMFLSDASIPSAVAWIGIQIFRSLAHAHQRGVLHRDIKPANVLLTAEGIPKLADFNASQASAADVSVGSVFVGEGTLSRSTSQAGIGGSLAYMSPEHLRAMRKQFDRDSELTGVHVVDHHADIYSTSMLLFELWRGHRPFGNAQPAATTVQAIDEQLELRFRPILLENSITVENADQTFADRLLESILQRALSPDPSDRFKNASAMEGQLRLVLHPNTARLFDPPAGSIARRLLSLPIWLNACVVLLVPNVAAMFTNFHYNRNQVLSDESVRLELDAISWAINLAVMPVVILLAIYYSRSITQSIISVSSGDAPSHERMDDTLDLGHIAAVIGATLWAASGVTIPLLLSLEADGFDRFNAVHMFASSLGCGGFAIIYPYFAMTTLASWVYYPRYLLHTLRDEGFEARRQRIVRRGQYYLTAASLLPMVVAAGMIASEAASATAIIAVLLIGASGLIISNALHHRTLSVWGRLSTWMSVE</sequence>
<evidence type="ECO:0000256" key="2">
    <source>
        <dbReference type="ARBA" id="ARBA00022741"/>
    </source>
</evidence>
<protein>
    <submittedName>
        <fullName evidence="9">Serine/threonine-protein kinase PrkC</fullName>
        <ecNumber evidence="9">2.7.11.1</ecNumber>
    </submittedName>
</protein>
<keyword evidence="10" id="KW-1185">Reference proteome</keyword>
<feature type="binding site" evidence="5">
    <location>
        <position position="207"/>
    </location>
    <ligand>
        <name>ATP</name>
        <dbReference type="ChEBI" id="CHEBI:30616"/>
    </ligand>
</feature>
<keyword evidence="3 9" id="KW-0418">Kinase</keyword>
<proteinExistence type="predicted"/>
<dbReference type="PROSITE" id="PS00108">
    <property type="entry name" value="PROTEIN_KINASE_ST"/>
    <property type="match status" value="1"/>
</dbReference>
<keyword evidence="7" id="KW-0812">Transmembrane</keyword>
<dbReference type="SMART" id="SM00220">
    <property type="entry name" value="S_TKc"/>
    <property type="match status" value="1"/>
</dbReference>
<feature type="transmembrane region" description="Helical" evidence="7">
    <location>
        <begin position="661"/>
        <end position="692"/>
    </location>
</feature>
<dbReference type="SUPFAM" id="SSF56112">
    <property type="entry name" value="Protein kinase-like (PK-like)"/>
    <property type="match status" value="1"/>
</dbReference>
<feature type="transmembrane region" description="Helical" evidence="7">
    <location>
        <begin position="629"/>
        <end position="649"/>
    </location>
</feature>
<dbReference type="PANTHER" id="PTHR43289:SF34">
    <property type="entry name" value="SERINE_THREONINE-PROTEIN KINASE YBDM-RELATED"/>
    <property type="match status" value="1"/>
</dbReference>
<evidence type="ECO:0000256" key="4">
    <source>
        <dbReference type="ARBA" id="ARBA00022840"/>
    </source>
</evidence>
<keyword evidence="7" id="KW-0472">Membrane</keyword>
<dbReference type="AlphaFoldDB" id="A0A5C6BWW8"/>
<dbReference type="GO" id="GO:0005524">
    <property type="term" value="F:ATP binding"/>
    <property type="evidence" value="ECO:0007669"/>
    <property type="project" value="UniProtKB-UniRule"/>
</dbReference>